<dbReference type="Proteomes" id="UP000265520">
    <property type="component" value="Unassembled WGS sequence"/>
</dbReference>
<sequence>MARLYRNLQLLSPNRSATTTIALKVRRSGKFGVYSSQLPLKCIVDGAETDFNYASETGLTTFSIPVPREEMYKWLIEIQV</sequence>
<protein>
    <submittedName>
        <fullName evidence="2">Putative galactinol-sucrose galactosyltransferase 2</fullName>
    </submittedName>
</protein>
<dbReference type="Pfam" id="PF05691">
    <property type="entry name" value="Raffinose_syn"/>
    <property type="match status" value="1"/>
</dbReference>
<keyword evidence="2" id="KW-0328">Glycosyltransferase</keyword>
<accession>A0A392QX89</accession>
<comment type="caution">
    <text evidence="2">The sequence shown here is derived from an EMBL/GenBank/DDBJ whole genome shotgun (WGS) entry which is preliminary data.</text>
</comment>
<dbReference type="EMBL" id="LXQA010161898">
    <property type="protein sequence ID" value="MCI27865.1"/>
    <property type="molecule type" value="Genomic_DNA"/>
</dbReference>
<proteinExistence type="predicted"/>
<organism evidence="2 3">
    <name type="scientific">Trifolium medium</name>
    <dbReference type="NCBI Taxonomy" id="97028"/>
    <lineage>
        <taxon>Eukaryota</taxon>
        <taxon>Viridiplantae</taxon>
        <taxon>Streptophyta</taxon>
        <taxon>Embryophyta</taxon>
        <taxon>Tracheophyta</taxon>
        <taxon>Spermatophyta</taxon>
        <taxon>Magnoliopsida</taxon>
        <taxon>eudicotyledons</taxon>
        <taxon>Gunneridae</taxon>
        <taxon>Pentapetalae</taxon>
        <taxon>rosids</taxon>
        <taxon>fabids</taxon>
        <taxon>Fabales</taxon>
        <taxon>Fabaceae</taxon>
        <taxon>Papilionoideae</taxon>
        <taxon>50 kb inversion clade</taxon>
        <taxon>NPAAA clade</taxon>
        <taxon>Hologalegina</taxon>
        <taxon>IRL clade</taxon>
        <taxon>Trifolieae</taxon>
        <taxon>Trifolium</taxon>
    </lineage>
</organism>
<evidence type="ECO:0000313" key="2">
    <source>
        <dbReference type="EMBL" id="MCI27865.1"/>
    </source>
</evidence>
<dbReference type="GO" id="GO:0016757">
    <property type="term" value="F:glycosyltransferase activity"/>
    <property type="evidence" value="ECO:0007669"/>
    <property type="project" value="UniProtKB-KW"/>
</dbReference>
<dbReference type="AlphaFoldDB" id="A0A392QX89"/>
<keyword evidence="1" id="KW-0119">Carbohydrate metabolism</keyword>
<name>A0A392QX89_9FABA</name>
<keyword evidence="2" id="KW-0808">Transferase</keyword>
<evidence type="ECO:0000313" key="3">
    <source>
        <dbReference type="Proteomes" id="UP000265520"/>
    </source>
</evidence>
<dbReference type="InterPro" id="IPR008811">
    <property type="entry name" value="Glycosyl_hydrolases_36"/>
</dbReference>
<keyword evidence="3" id="KW-1185">Reference proteome</keyword>
<evidence type="ECO:0000256" key="1">
    <source>
        <dbReference type="ARBA" id="ARBA00023277"/>
    </source>
</evidence>
<reference evidence="2 3" key="1">
    <citation type="journal article" date="2018" name="Front. Plant Sci.">
        <title>Red Clover (Trifolium pratense) and Zigzag Clover (T. medium) - A Picture of Genomic Similarities and Differences.</title>
        <authorList>
            <person name="Dluhosova J."/>
            <person name="Istvanek J."/>
            <person name="Nedelnik J."/>
            <person name="Repkova J."/>
        </authorList>
    </citation>
    <scope>NUCLEOTIDE SEQUENCE [LARGE SCALE GENOMIC DNA]</scope>
    <source>
        <strain evidence="3">cv. 10/8</strain>
        <tissue evidence="2">Leaf</tissue>
    </source>
</reference>